<dbReference type="Gene3D" id="2.30.110.10">
    <property type="entry name" value="Electron Transport, Fmn-binding Protein, Chain A"/>
    <property type="match status" value="1"/>
</dbReference>
<dbReference type="PANTHER" id="PTHR13343:SF17">
    <property type="entry name" value="CELLULAR REPRESSOR OF E1A-STIMULATED GENES, ISOFORM A"/>
    <property type="match status" value="1"/>
</dbReference>
<dbReference type="AlphaFoldDB" id="A0A7X3LR03"/>
<evidence type="ECO:0000259" key="2">
    <source>
        <dbReference type="Pfam" id="PF13883"/>
    </source>
</evidence>
<dbReference type="GO" id="GO:0005737">
    <property type="term" value="C:cytoplasm"/>
    <property type="evidence" value="ECO:0007669"/>
    <property type="project" value="UniProtKB-ARBA"/>
</dbReference>
<feature type="domain" description="DUF2470" evidence="1">
    <location>
        <begin position="175"/>
        <end position="245"/>
    </location>
</feature>
<feature type="domain" description="CREG-like beta-barrel" evidence="2">
    <location>
        <begin position="12"/>
        <end position="152"/>
    </location>
</feature>
<dbReference type="SUPFAM" id="SSF50475">
    <property type="entry name" value="FMN-binding split barrel"/>
    <property type="match status" value="1"/>
</dbReference>
<evidence type="ECO:0000313" key="4">
    <source>
        <dbReference type="Proteomes" id="UP000433101"/>
    </source>
</evidence>
<comment type="caution">
    <text evidence="3">The sequence shown here is derived from an EMBL/GenBank/DDBJ whole genome shotgun (WGS) entry which is preliminary data.</text>
</comment>
<sequence length="253" mass="27434">MTDTGDVIRPTDEGARRLARRLIRAARFAAIAVKEAESQVPFVSRVACATDIDGSPLILISTLSAHTRGLIEYPVCSLMFGEPGKGDPLAHPRVTVIGQAERLERGSADEGLARERYLARQPKAKLYADFGDFALYRIRVERASLNGGFGKAFELVRDDIMVAADRLGGFAEMEAGAVAHMNEDHADAIALYARTFGKADEAAGWAMTGLDPDGFDLMAGDRVLRIDFDPPLSSVDDVRPRLVEMAKQARADG</sequence>
<keyword evidence="4" id="KW-1185">Reference proteome</keyword>
<dbReference type="Proteomes" id="UP000433101">
    <property type="component" value="Unassembled WGS sequence"/>
</dbReference>
<accession>A0A7X3LR03</accession>
<proteinExistence type="predicted"/>
<protein>
    <submittedName>
        <fullName evidence="3">DUF2470 domain-containing protein</fullName>
    </submittedName>
</protein>
<organism evidence="3 4">
    <name type="scientific">Stappia sediminis</name>
    <dbReference type="NCBI Taxonomy" id="2692190"/>
    <lineage>
        <taxon>Bacteria</taxon>
        <taxon>Pseudomonadati</taxon>
        <taxon>Pseudomonadota</taxon>
        <taxon>Alphaproteobacteria</taxon>
        <taxon>Hyphomicrobiales</taxon>
        <taxon>Stappiaceae</taxon>
        <taxon>Stappia</taxon>
    </lineage>
</organism>
<dbReference type="InterPro" id="IPR037119">
    <property type="entry name" value="Haem_oxidase_HugZ-like_sf"/>
</dbReference>
<dbReference type="InterPro" id="IPR019595">
    <property type="entry name" value="DUF2470"/>
</dbReference>
<dbReference type="EMBL" id="WUMV01000001">
    <property type="protein sequence ID" value="MXN63490.1"/>
    <property type="molecule type" value="Genomic_DNA"/>
</dbReference>
<dbReference type="Pfam" id="PF10615">
    <property type="entry name" value="DUF2470"/>
    <property type="match status" value="1"/>
</dbReference>
<name>A0A7X3LR03_9HYPH</name>
<evidence type="ECO:0000259" key="1">
    <source>
        <dbReference type="Pfam" id="PF10615"/>
    </source>
</evidence>
<dbReference type="PANTHER" id="PTHR13343">
    <property type="entry name" value="CREG1 PROTEIN"/>
    <property type="match status" value="1"/>
</dbReference>
<reference evidence="3 4" key="1">
    <citation type="submission" date="2019-12" db="EMBL/GenBank/DDBJ databases">
        <authorList>
            <person name="Li M."/>
        </authorList>
    </citation>
    <scope>NUCLEOTIDE SEQUENCE [LARGE SCALE GENOMIC DNA]</scope>
    <source>
        <strain evidence="3 4">GBMRC 2046</strain>
    </source>
</reference>
<dbReference type="Gene3D" id="3.20.180.10">
    <property type="entry name" value="PNP-oxidase-like"/>
    <property type="match status" value="1"/>
</dbReference>
<evidence type="ECO:0000313" key="3">
    <source>
        <dbReference type="EMBL" id="MXN63490.1"/>
    </source>
</evidence>
<dbReference type="Pfam" id="PF13883">
    <property type="entry name" value="CREG_beta-barrel"/>
    <property type="match status" value="1"/>
</dbReference>
<dbReference type="RefSeq" id="WP_160773742.1">
    <property type="nucleotide sequence ID" value="NZ_WUMV01000001.1"/>
</dbReference>
<dbReference type="InterPro" id="IPR012349">
    <property type="entry name" value="Split_barrel_FMN-bd"/>
</dbReference>
<dbReference type="InterPro" id="IPR055343">
    <property type="entry name" value="CREG_beta-barrel"/>
</dbReference>
<gene>
    <name evidence="3" type="ORF">GR183_01110</name>
</gene>